<feature type="domain" description="NADH:flavin oxidoreductase/NADH oxidase N-terminal" evidence="4">
    <location>
        <begin position="4"/>
        <end position="353"/>
    </location>
</feature>
<keyword evidence="6" id="KW-1185">Reference proteome</keyword>
<dbReference type="RefSeq" id="WP_176141667.1">
    <property type="nucleotide sequence ID" value="NZ_FUYP01000034.1"/>
</dbReference>
<organism evidence="5 6">
    <name type="scientific">Sphingopyxis flava</name>
    <dbReference type="NCBI Taxonomy" id="1507287"/>
    <lineage>
        <taxon>Bacteria</taxon>
        <taxon>Pseudomonadati</taxon>
        <taxon>Pseudomonadota</taxon>
        <taxon>Alphaproteobacteria</taxon>
        <taxon>Sphingomonadales</taxon>
        <taxon>Sphingomonadaceae</taxon>
        <taxon>Sphingopyxis</taxon>
    </lineage>
</organism>
<dbReference type="PANTHER" id="PTHR43656">
    <property type="entry name" value="BINDING OXIDOREDUCTASE, PUTATIVE (AFU_ORTHOLOGUE AFUA_2G08260)-RELATED"/>
    <property type="match status" value="1"/>
</dbReference>
<keyword evidence="2" id="KW-0560">Oxidoreductase</keyword>
<dbReference type="InterPro" id="IPR051799">
    <property type="entry name" value="NADH_flavin_oxidoreductase"/>
</dbReference>
<feature type="region of interest" description="Disordered" evidence="3">
    <location>
        <begin position="109"/>
        <end position="134"/>
    </location>
</feature>
<name>A0A1T5FF05_9SPHN</name>
<dbReference type="Proteomes" id="UP000190044">
    <property type="component" value="Unassembled WGS sequence"/>
</dbReference>
<dbReference type="InterPro" id="IPR001155">
    <property type="entry name" value="OxRdtase_FMN_N"/>
</dbReference>
<dbReference type="GO" id="GO:0016491">
    <property type="term" value="F:oxidoreductase activity"/>
    <property type="evidence" value="ECO:0007669"/>
    <property type="project" value="UniProtKB-KW"/>
</dbReference>
<dbReference type="Gene3D" id="3.20.20.70">
    <property type="entry name" value="Aldolase class I"/>
    <property type="match status" value="1"/>
</dbReference>
<sequence>MDGLFSPVTIGSATVRNRFVLPAMQRGMAVRYALTPQLIEYYRRCAHGGAGLIITESAAIDHPTSTGHDGFVLMLDDRRGDGWRHCIDVVHAEDSSVLVQLNHTGACRVENSGGPRPDMASLSPSGLIRSGQPNGRAATLDELGELRDAFVRSAMFAKKFGADGVEVHCAHGYLLDQFLWHETNLRTDGYGGATLAERARFPAEIVRAIREEAGDDFVISVRFSQWKEADYAARIVEEEEDLRAFLARMRDAGADMFHVSTRRFWEPASPDGMRTFAGWVKSLTDARVVAVGSVGLNVDVMDTIYSEKTIESRAEHSFGVLQDLFAKGEFDLVAVGRSMMGDNDWVTKVREGRFAEVVPFRREIVKEALGEWDDTAIRQAAEHH</sequence>
<evidence type="ECO:0000313" key="6">
    <source>
        <dbReference type="Proteomes" id="UP000190044"/>
    </source>
</evidence>
<evidence type="ECO:0000256" key="3">
    <source>
        <dbReference type="SAM" id="MobiDB-lite"/>
    </source>
</evidence>
<dbReference type="EMBL" id="FUYP01000034">
    <property type="protein sequence ID" value="SKB94712.1"/>
    <property type="molecule type" value="Genomic_DNA"/>
</dbReference>
<evidence type="ECO:0000256" key="1">
    <source>
        <dbReference type="ARBA" id="ARBA00022630"/>
    </source>
</evidence>
<dbReference type="GO" id="GO:0010181">
    <property type="term" value="F:FMN binding"/>
    <property type="evidence" value="ECO:0007669"/>
    <property type="project" value="InterPro"/>
</dbReference>
<accession>A0A1T5FF05</accession>
<dbReference type="PANTHER" id="PTHR43656:SF2">
    <property type="entry name" value="BINDING OXIDOREDUCTASE, PUTATIVE (AFU_ORTHOLOGUE AFUA_2G08260)-RELATED"/>
    <property type="match status" value="1"/>
</dbReference>
<dbReference type="AlphaFoldDB" id="A0A1T5FF05"/>
<gene>
    <name evidence="5" type="ORF">SAMN06295937_10345</name>
</gene>
<dbReference type="InterPro" id="IPR013785">
    <property type="entry name" value="Aldolase_TIM"/>
</dbReference>
<keyword evidence="1" id="KW-0285">Flavoprotein</keyword>
<evidence type="ECO:0000313" key="5">
    <source>
        <dbReference type="EMBL" id="SKB94712.1"/>
    </source>
</evidence>
<dbReference type="Pfam" id="PF00724">
    <property type="entry name" value="Oxidored_FMN"/>
    <property type="match status" value="1"/>
</dbReference>
<proteinExistence type="predicted"/>
<reference evidence="6" key="1">
    <citation type="submission" date="2017-02" db="EMBL/GenBank/DDBJ databases">
        <authorList>
            <person name="Varghese N."/>
            <person name="Submissions S."/>
        </authorList>
    </citation>
    <scope>NUCLEOTIDE SEQUENCE [LARGE SCALE GENOMIC DNA]</scope>
    <source>
        <strain evidence="6">R11H</strain>
    </source>
</reference>
<dbReference type="SUPFAM" id="SSF51395">
    <property type="entry name" value="FMN-linked oxidoreductases"/>
    <property type="match status" value="1"/>
</dbReference>
<protein>
    <submittedName>
        <fullName evidence="5">2,4-dienoyl-CoA reductase</fullName>
    </submittedName>
</protein>
<evidence type="ECO:0000259" key="4">
    <source>
        <dbReference type="Pfam" id="PF00724"/>
    </source>
</evidence>
<evidence type="ECO:0000256" key="2">
    <source>
        <dbReference type="ARBA" id="ARBA00023002"/>
    </source>
</evidence>